<dbReference type="Gene3D" id="3.90.550.60">
    <property type="match status" value="1"/>
</dbReference>
<evidence type="ECO:0000259" key="6">
    <source>
        <dbReference type="Pfam" id="PF19320"/>
    </source>
</evidence>
<dbReference type="PANTHER" id="PTHR43179:SF12">
    <property type="entry name" value="GALACTOFURANOSYLTRANSFERASE GLFT2"/>
    <property type="match status" value="1"/>
</dbReference>
<proteinExistence type="inferred from homology"/>
<evidence type="ECO:0000256" key="3">
    <source>
        <dbReference type="ARBA" id="ARBA00022676"/>
    </source>
</evidence>
<sequence>MHLAHRLIFSDRPERRLLCLEEGPGVLDDGALRVPPGTTQGMGAYLNGFPGAYWACWAGATRVRLQLHASGDGTVRLLRSDAAGRVSEVASGPVGEPLESDLSAVGGWLWCEVTAGAAPSASADPPGVVVTGGEWSVDASVRRDGEVVVSVTTMDKPEYCVATLATLAGAPELAEAGVRIQVVDQGTRKVAGHPGFAEVAAALGQRLRMVDQPNLGGSGGFSRGMLETLDGGADAVLICDDDVEVEPEALLRAVRFHRAATAPVVVGGHMLDLARPTVLNSFSEVIHRRAFNWGPPVMDRQWHDLAGGLRATPWLHERADSDFNGWWMCLIPTAVLREVGLSLPLFLKWDDAEFCLRAGEAGFPTVSLPGACLWHMAWTEKDDSVEWQAYLHVRNRVITALLHADGAGLLPLALLATDLKLLLALRYYPVDLHVRALREVLAGPGRLHPELASVVGQVRAVGVGHPETVRHRAGDPAFDAVAPAGATEQDGTTPGGGPTARPSGPLGLAGFVLRGLARTLRPLPADARRAPTAVLPRTEATWWRVPAHDSVLVLDSDGGSGVWLRRDSRTFWRLAGAAVVGHVRLALRWRSLARTWREAAPGLVSPEAWRADFAPAHAD</sequence>
<dbReference type="GO" id="GO:0016757">
    <property type="term" value="F:glycosyltransferase activity"/>
    <property type="evidence" value="ECO:0007669"/>
    <property type="project" value="UniProtKB-KW"/>
</dbReference>
<dbReference type="PANTHER" id="PTHR43179">
    <property type="entry name" value="RHAMNOSYLTRANSFERASE WBBL"/>
    <property type="match status" value="1"/>
</dbReference>
<name>A0ABX2A3X4_9MICO</name>
<keyword evidence="8" id="KW-1185">Reference proteome</keyword>
<dbReference type="Pfam" id="PF13641">
    <property type="entry name" value="Glyco_tranf_2_3"/>
    <property type="match status" value="1"/>
</dbReference>
<organism evidence="7 8">
    <name type="scientific">Isoptericola halotolerans</name>
    <dbReference type="NCBI Taxonomy" id="300560"/>
    <lineage>
        <taxon>Bacteria</taxon>
        <taxon>Bacillati</taxon>
        <taxon>Actinomycetota</taxon>
        <taxon>Actinomycetes</taxon>
        <taxon>Micrococcales</taxon>
        <taxon>Promicromonosporaceae</taxon>
        <taxon>Isoptericola</taxon>
    </lineage>
</organism>
<evidence type="ECO:0000256" key="2">
    <source>
        <dbReference type="ARBA" id="ARBA00006739"/>
    </source>
</evidence>
<comment type="pathway">
    <text evidence="1">Cell wall biogenesis; cell wall polysaccharide biosynthesis.</text>
</comment>
<evidence type="ECO:0000313" key="7">
    <source>
        <dbReference type="EMBL" id="NOV97559.1"/>
    </source>
</evidence>
<dbReference type="InterPro" id="IPR040492">
    <property type="entry name" value="GlfT2_N"/>
</dbReference>
<evidence type="ECO:0000256" key="1">
    <source>
        <dbReference type="ARBA" id="ARBA00004776"/>
    </source>
</evidence>
<dbReference type="EMBL" id="JABEZU010000002">
    <property type="protein sequence ID" value="NOV97559.1"/>
    <property type="molecule type" value="Genomic_DNA"/>
</dbReference>
<dbReference type="RefSeq" id="WP_171783751.1">
    <property type="nucleotide sequence ID" value="NZ_BAAAML010000009.1"/>
</dbReference>
<dbReference type="EC" id="2.4.1.288" evidence="7"/>
<dbReference type="SUPFAM" id="SSF53448">
    <property type="entry name" value="Nucleotide-diphospho-sugar transferases"/>
    <property type="match status" value="1"/>
</dbReference>
<keyword evidence="3 7" id="KW-0328">Glycosyltransferase</keyword>
<keyword evidence="4 7" id="KW-0808">Transferase</keyword>
<dbReference type="InterPro" id="IPR045699">
    <property type="entry name" value="GlfT2_C"/>
</dbReference>
<dbReference type="Proteomes" id="UP000757540">
    <property type="component" value="Unassembled WGS sequence"/>
</dbReference>
<feature type="domain" description="Galactofuranosyltransferase-2 C-terminal" evidence="6">
    <location>
        <begin position="417"/>
        <end position="613"/>
    </location>
</feature>
<feature type="domain" description="Galactofuranosyltransferase GlfT2 N-terminal" evidence="5">
    <location>
        <begin position="32"/>
        <end position="116"/>
    </location>
</feature>
<gene>
    <name evidence="7" type="ORF">HDG69_002134</name>
</gene>
<evidence type="ECO:0000256" key="4">
    <source>
        <dbReference type="ARBA" id="ARBA00022679"/>
    </source>
</evidence>
<reference evidence="7 8" key="1">
    <citation type="submission" date="2020-05" db="EMBL/GenBank/DDBJ databases">
        <title>Genomic Encyclopedia of Type Strains, Phase III (KMG-III): the genomes of soil and plant-associated and newly described type strains.</title>
        <authorList>
            <person name="Whitman W."/>
        </authorList>
    </citation>
    <scope>NUCLEOTIDE SEQUENCE [LARGE SCALE GENOMIC DNA]</scope>
    <source>
        <strain evidence="7 8">KCTC 19046</strain>
    </source>
</reference>
<dbReference type="InterPro" id="IPR029044">
    <property type="entry name" value="Nucleotide-diphossugar_trans"/>
</dbReference>
<protein>
    <submittedName>
        <fullName evidence="7">Galactofuranosylgalactofuranosylrhamnosyl-N-acetylglucosaminyl-diphospho-decaprenol beta-1,5/1,6-galactofuranosyltransferase</fullName>
        <ecNumber evidence="7">2.4.1.288</ecNumber>
    </submittedName>
</protein>
<comment type="caution">
    <text evidence="7">The sequence shown here is derived from an EMBL/GenBank/DDBJ whole genome shotgun (WGS) entry which is preliminary data.</text>
</comment>
<accession>A0ABX2A3X4</accession>
<dbReference type="Pfam" id="PF19320">
    <property type="entry name" value="GlfT2_domain3"/>
    <property type="match status" value="1"/>
</dbReference>
<comment type="similarity">
    <text evidence="2">Belongs to the glycosyltransferase 2 family.</text>
</comment>
<evidence type="ECO:0000313" key="8">
    <source>
        <dbReference type="Proteomes" id="UP000757540"/>
    </source>
</evidence>
<dbReference type="Pfam" id="PF17994">
    <property type="entry name" value="Glft2_N"/>
    <property type="match status" value="1"/>
</dbReference>
<evidence type="ECO:0000259" key="5">
    <source>
        <dbReference type="Pfam" id="PF17994"/>
    </source>
</evidence>